<evidence type="ECO:0000313" key="3">
    <source>
        <dbReference type="Proteomes" id="UP000245921"/>
    </source>
</evidence>
<keyword evidence="2" id="KW-0966">Cell projection</keyword>
<accession>A0AA45HJD8</accession>
<organism evidence="2 3">
    <name type="scientific">Oceanotoga teriensis</name>
    <dbReference type="NCBI Taxonomy" id="515440"/>
    <lineage>
        <taxon>Bacteria</taxon>
        <taxon>Thermotogati</taxon>
        <taxon>Thermotogota</taxon>
        <taxon>Thermotogae</taxon>
        <taxon>Petrotogales</taxon>
        <taxon>Petrotogaceae</taxon>
        <taxon>Oceanotoga</taxon>
    </lineage>
</organism>
<dbReference type="PANTHER" id="PTHR36307">
    <property type="entry name" value="FLAGELLA BASAL BODY P-RING FORMATION PROTEIN FLGA"/>
    <property type="match status" value="1"/>
</dbReference>
<dbReference type="Gene3D" id="2.30.30.760">
    <property type="match status" value="1"/>
</dbReference>
<keyword evidence="2" id="KW-0282">Flagellum</keyword>
<protein>
    <submittedName>
        <fullName evidence="2">Flagella basal body P-ring formation protein FlgA</fullName>
    </submittedName>
</protein>
<dbReference type="NCBIfam" id="TIGR03170">
    <property type="entry name" value="flgA_cterm"/>
    <property type="match status" value="1"/>
</dbReference>
<dbReference type="EMBL" id="QGGI01000002">
    <property type="protein sequence ID" value="PWJ96116.1"/>
    <property type="molecule type" value="Genomic_DNA"/>
</dbReference>
<dbReference type="InterPro" id="IPR039246">
    <property type="entry name" value="Flagellar_FlgA"/>
</dbReference>
<keyword evidence="2" id="KW-0969">Cilium</keyword>
<gene>
    <name evidence="2" type="ORF">C7380_10223</name>
</gene>
<dbReference type="GO" id="GO:0044780">
    <property type="term" value="P:bacterial-type flagellum assembly"/>
    <property type="evidence" value="ECO:0007669"/>
    <property type="project" value="InterPro"/>
</dbReference>
<dbReference type="RefSeq" id="WP_109603739.1">
    <property type="nucleotide sequence ID" value="NZ_QGGI01000002.1"/>
</dbReference>
<feature type="domain" description="Flagella basal body P-ring formation protein FlgA SAF" evidence="1">
    <location>
        <begin position="179"/>
        <end position="294"/>
    </location>
</feature>
<comment type="caution">
    <text evidence="2">The sequence shown here is derived from an EMBL/GenBank/DDBJ whole genome shotgun (WGS) entry which is preliminary data.</text>
</comment>
<reference evidence="2 3" key="1">
    <citation type="submission" date="2018-05" db="EMBL/GenBank/DDBJ databases">
        <title>Genomic Encyclopedia of Type Strains, Phase IV (KMG-IV): sequencing the most valuable type-strain genomes for metagenomic binning, comparative biology and taxonomic classification.</title>
        <authorList>
            <person name="Goeker M."/>
        </authorList>
    </citation>
    <scope>NUCLEOTIDE SEQUENCE [LARGE SCALE GENOMIC DNA]</scope>
    <source>
        <strain evidence="2 3">DSM 24906</strain>
    </source>
</reference>
<evidence type="ECO:0000259" key="1">
    <source>
        <dbReference type="Pfam" id="PF13144"/>
    </source>
</evidence>
<sequence length="309" mass="36051">MKKLVLMLLLMLFSISQVYSLKTFYIPKEVYSDDEILSLNDLIPELNINRVIGYLNSEKTIFNSNNLEKTMYGILKSYYNDFELKFESETVIIIRIDKKNKVEDFFDLEKYLKNYFYDNFPNLSLVELPDIKEKLNVESIEITRNFLNKDKLYIYANIKTKDGANLFRNYILTVADFKKVLFYKDDLNRNEKIMKNNTYEATTNILTLNHKILTSENFEFEKYITNKYVKKDEILNPIYLKRIPDIKRNDIVTIVVNFSGISVNSWGKALNDGFIGESLTVVNTVTNKKITGILKEGPILYIGNGGDTP</sequence>
<dbReference type="Proteomes" id="UP000245921">
    <property type="component" value="Unassembled WGS sequence"/>
</dbReference>
<name>A0AA45HJD8_9BACT</name>
<dbReference type="Pfam" id="PF13144">
    <property type="entry name" value="ChapFlgA"/>
    <property type="match status" value="1"/>
</dbReference>
<dbReference type="InterPro" id="IPR017585">
    <property type="entry name" value="SAF_FlgA"/>
</dbReference>
<dbReference type="AlphaFoldDB" id="A0AA45HJD8"/>
<dbReference type="PANTHER" id="PTHR36307:SF1">
    <property type="entry name" value="FLAGELLA BASAL BODY P-RING FORMATION PROTEIN FLGA"/>
    <property type="match status" value="1"/>
</dbReference>
<evidence type="ECO:0000313" key="2">
    <source>
        <dbReference type="EMBL" id="PWJ96116.1"/>
    </source>
</evidence>
<keyword evidence="3" id="KW-1185">Reference proteome</keyword>
<proteinExistence type="predicted"/>